<dbReference type="InterPro" id="IPR016181">
    <property type="entry name" value="Acyl_CoA_acyltransferase"/>
</dbReference>
<dbReference type="InterPro" id="IPR051531">
    <property type="entry name" value="N-acetyltransferase"/>
</dbReference>
<keyword evidence="3" id="KW-1185">Reference proteome</keyword>
<dbReference type="GO" id="GO:0016747">
    <property type="term" value="F:acyltransferase activity, transferring groups other than amino-acyl groups"/>
    <property type="evidence" value="ECO:0007669"/>
    <property type="project" value="InterPro"/>
</dbReference>
<dbReference type="Gene3D" id="3.40.630.30">
    <property type="match status" value="1"/>
</dbReference>
<reference evidence="2 3" key="1">
    <citation type="submission" date="2019-11" db="EMBL/GenBank/DDBJ databases">
        <title>Genome sequence of Deinococcus xianganensis Y35, AI-2 producing algicidal bacterium, isolated from lake water.</title>
        <authorList>
            <person name="Li Y."/>
        </authorList>
    </citation>
    <scope>NUCLEOTIDE SEQUENCE [LARGE SCALE GENOMIC DNA]</scope>
    <source>
        <strain evidence="2 3">Y35</strain>
    </source>
</reference>
<dbReference type="PROSITE" id="PS51186">
    <property type="entry name" value="GNAT"/>
    <property type="match status" value="1"/>
</dbReference>
<dbReference type="PANTHER" id="PTHR43792:SF1">
    <property type="entry name" value="N-ACETYLTRANSFERASE DOMAIN-CONTAINING PROTEIN"/>
    <property type="match status" value="1"/>
</dbReference>
<dbReference type="SUPFAM" id="SSF55729">
    <property type="entry name" value="Acyl-CoA N-acyltransferases (Nat)"/>
    <property type="match status" value="1"/>
</dbReference>
<dbReference type="AlphaFoldDB" id="A0A6I4YJI5"/>
<dbReference type="PANTHER" id="PTHR43792">
    <property type="entry name" value="GNAT FAMILY, PUTATIVE (AFU_ORTHOLOGUE AFUA_3G00765)-RELATED-RELATED"/>
    <property type="match status" value="1"/>
</dbReference>
<dbReference type="EMBL" id="WVHK01000055">
    <property type="protein sequence ID" value="MXV20720.1"/>
    <property type="molecule type" value="Genomic_DNA"/>
</dbReference>
<organism evidence="2 3">
    <name type="scientific">Deinococcus xianganensis</name>
    <dbReference type="NCBI Taxonomy" id="1507289"/>
    <lineage>
        <taxon>Bacteria</taxon>
        <taxon>Thermotogati</taxon>
        <taxon>Deinococcota</taxon>
        <taxon>Deinococci</taxon>
        <taxon>Deinococcales</taxon>
        <taxon>Deinococcaceae</taxon>
        <taxon>Deinococcus</taxon>
    </lineage>
</organism>
<evidence type="ECO:0000313" key="3">
    <source>
        <dbReference type="Proteomes" id="UP000430519"/>
    </source>
</evidence>
<dbReference type="InterPro" id="IPR000182">
    <property type="entry name" value="GNAT_dom"/>
</dbReference>
<gene>
    <name evidence="2" type="ORF">GLX28_13870</name>
</gene>
<evidence type="ECO:0000259" key="1">
    <source>
        <dbReference type="PROSITE" id="PS51186"/>
    </source>
</evidence>
<feature type="domain" description="N-acetyltransferase" evidence="1">
    <location>
        <begin position="7"/>
        <end position="177"/>
    </location>
</feature>
<dbReference type="Proteomes" id="UP000430519">
    <property type="component" value="Unassembled WGS sequence"/>
</dbReference>
<evidence type="ECO:0000313" key="2">
    <source>
        <dbReference type="EMBL" id="MXV20720.1"/>
    </source>
</evidence>
<name>A0A6I4YJI5_9DEIO</name>
<proteinExistence type="predicted"/>
<keyword evidence="2" id="KW-0808">Transferase</keyword>
<accession>A0A6I4YJI5</accession>
<protein>
    <submittedName>
        <fullName evidence="2">GNAT family N-acetyltransferase</fullName>
    </submittedName>
</protein>
<dbReference type="RefSeq" id="WP_160980424.1">
    <property type="nucleotide sequence ID" value="NZ_WVHK01000055.1"/>
</dbReference>
<dbReference type="Pfam" id="PF13302">
    <property type="entry name" value="Acetyltransf_3"/>
    <property type="match status" value="1"/>
</dbReference>
<comment type="caution">
    <text evidence="2">The sequence shown here is derived from an EMBL/GenBank/DDBJ whole genome shotgun (WGS) entry which is preliminary data.</text>
</comment>
<sequence length="177" mass="18251">MPVLQTPRLLLLPLSRAVIARRLEADAFTLTLPGPDGPLDVTFGPEWPGDPLPVFPGMLAALVGNESEVAGSFIAVQRATGEAVGMLGTKGPPSPEGGQEVGYGFNPAVWGQGLATEAVGALVAYLHTQPDVHAVTAETAVDNPASARVLTKLGFRQVGTGPSEEDGPLILWAHAAT</sequence>